<protein>
    <submittedName>
        <fullName evidence="2">TraB/GumN family protein</fullName>
    </submittedName>
</protein>
<sequence>MPSSRVFPAWAKLAAVLVVASGLASAQAPPGDAPAPAVEPEVVFVPPGDPPLPLLWQVSDADNTVYLLGSFHLLKAGDYPLSGEVNNAFADAEAVFFELPPEEMNSPQLPVQMMQAAVRTDGTQLDRDLPPATASRLQAWQAANAAVLQASGLTPARMQMFEPWFVGLMISLTEMGKQGLDPKLGLDQHFIAAAGFAGKRTGGFETAAQQIALLDGMDADEQLQFIDEALSQAANDDLQTLHGYWRAGDAEAIWSEMGADMRSRYPKLYRHINVERNDAWIPKIEQLLAAPGTDDVLVVVGALHLLGEDGVVKKLRARGHAVERICQACAPGGEESTGGGERDD</sequence>
<feature type="signal peptide" evidence="1">
    <location>
        <begin position="1"/>
        <end position="26"/>
    </location>
</feature>
<dbReference type="PANTHER" id="PTHR40590:SF1">
    <property type="entry name" value="CYTOPLASMIC PROTEIN"/>
    <property type="match status" value="1"/>
</dbReference>
<comment type="caution">
    <text evidence="2">The sequence shown here is derived from an EMBL/GenBank/DDBJ whole genome shotgun (WGS) entry which is preliminary data.</text>
</comment>
<evidence type="ECO:0000313" key="2">
    <source>
        <dbReference type="EMBL" id="MFC3661089.1"/>
    </source>
</evidence>
<keyword evidence="1" id="KW-0732">Signal</keyword>
<gene>
    <name evidence="2" type="ORF">ACFOM9_13550</name>
</gene>
<evidence type="ECO:0000313" key="3">
    <source>
        <dbReference type="Proteomes" id="UP001595724"/>
    </source>
</evidence>
<name>A0ABV7UVN7_9GAMM</name>
<keyword evidence="3" id="KW-1185">Reference proteome</keyword>
<proteinExistence type="predicted"/>
<dbReference type="RefSeq" id="WP_386711831.1">
    <property type="nucleotide sequence ID" value="NZ_JBHRYF010000009.1"/>
</dbReference>
<dbReference type="PANTHER" id="PTHR40590">
    <property type="entry name" value="CYTOPLASMIC PROTEIN-RELATED"/>
    <property type="match status" value="1"/>
</dbReference>
<dbReference type="Pfam" id="PF01963">
    <property type="entry name" value="TraB_PrgY_gumN"/>
    <property type="match status" value="1"/>
</dbReference>
<reference evidence="3" key="1">
    <citation type="journal article" date="2019" name="Int. J. Syst. Evol. Microbiol.">
        <title>The Global Catalogue of Microorganisms (GCM) 10K type strain sequencing project: providing services to taxonomists for standard genome sequencing and annotation.</title>
        <authorList>
            <consortium name="The Broad Institute Genomics Platform"/>
            <consortium name="The Broad Institute Genome Sequencing Center for Infectious Disease"/>
            <person name="Wu L."/>
            <person name="Ma J."/>
        </authorList>
    </citation>
    <scope>NUCLEOTIDE SEQUENCE [LARGE SCALE GENOMIC DNA]</scope>
    <source>
        <strain evidence="3">KCTC 42211</strain>
    </source>
</reference>
<organism evidence="2 3">
    <name type="scientific">Luteimonas notoginsengisoli</name>
    <dbReference type="NCBI Taxonomy" id="1578200"/>
    <lineage>
        <taxon>Bacteria</taxon>
        <taxon>Pseudomonadati</taxon>
        <taxon>Pseudomonadota</taxon>
        <taxon>Gammaproteobacteria</taxon>
        <taxon>Lysobacterales</taxon>
        <taxon>Lysobacteraceae</taxon>
        <taxon>Luteimonas</taxon>
    </lineage>
</organism>
<dbReference type="InterPro" id="IPR002816">
    <property type="entry name" value="TraB/PrgY/GumN_fam"/>
</dbReference>
<dbReference type="EMBL" id="JBHRYF010000009">
    <property type="protein sequence ID" value="MFC3661089.1"/>
    <property type="molecule type" value="Genomic_DNA"/>
</dbReference>
<dbReference type="Proteomes" id="UP001595724">
    <property type="component" value="Unassembled WGS sequence"/>
</dbReference>
<feature type="chain" id="PRO_5046752183" evidence="1">
    <location>
        <begin position="27"/>
        <end position="344"/>
    </location>
</feature>
<evidence type="ECO:0000256" key="1">
    <source>
        <dbReference type="SAM" id="SignalP"/>
    </source>
</evidence>
<accession>A0ABV7UVN7</accession>
<dbReference type="InterPro" id="IPR047111">
    <property type="entry name" value="YbaP-like"/>
</dbReference>
<dbReference type="CDD" id="cd14789">
    <property type="entry name" value="Tiki"/>
    <property type="match status" value="1"/>
</dbReference>